<dbReference type="InterPro" id="IPR036388">
    <property type="entry name" value="WH-like_DNA-bd_sf"/>
</dbReference>
<dbReference type="OrthoDB" id="8449527at2"/>
<dbReference type="Proteomes" id="UP000199397">
    <property type="component" value="Unassembled WGS sequence"/>
</dbReference>
<organism evidence="1 2">
    <name type="scientific">Thiothrix caldifontis</name>
    <dbReference type="NCBI Taxonomy" id="525918"/>
    <lineage>
        <taxon>Bacteria</taxon>
        <taxon>Pseudomonadati</taxon>
        <taxon>Pseudomonadota</taxon>
        <taxon>Gammaproteobacteria</taxon>
        <taxon>Thiotrichales</taxon>
        <taxon>Thiotrichaceae</taxon>
        <taxon>Thiothrix</taxon>
    </lineage>
</organism>
<evidence type="ECO:0000313" key="2">
    <source>
        <dbReference type="Proteomes" id="UP000199397"/>
    </source>
</evidence>
<protein>
    <submittedName>
        <fullName evidence="1">Predicted transcriptional regulator</fullName>
    </submittedName>
</protein>
<dbReference type="InterPro" id="IPR036390">
    <property type="entry name" value="WH_DNA-bd_sf"/>
</dbReference>
<keyword evidence="2" id="KW-1185">Reference proteome</keyword>
<dbReference type="Gene3D" id="1.10.10.10">
    <property type="entry name" value="Winged helix-like DNA-binding domain superfamily/Winged helix DNA-binding domain"/>
    <property type="match status" value="1"/>
</dbReference>
<dbReference type="AlphaFoldDB" id="A0A1H3WLJ7"/>
<dbReference type="EMBL" id="FNQP01000002">
    <property type="protein sequence ID" value="SDZ87212.1"/>
    <property type="molecule type" value="Genomic_DNA"/>
</dbReference>
<name>A0A1H3WLJ7_9GAMM</name>
<reference evidence="1 2" key="1">
    <citation type="submission" date="2016-10" db="EMBL/GenBank/DDBJ databases">
        <authorList>
            <person name="de Groot N.N."/>
        </authorList>
    </citation>
    <scope>NUCLEOTIDE SEQUENCE [LARGE SCALE GENOMIC DNA]</scope>
    <source>
        <strain evidence="1 2">DSM 21228</strain>
    </source>
</reference>
<dbReference type="Pfam" id="PF25212">
    <property type="entry name" value="HVO_A0114"/>
    <property type="match status" value="1"/>
</dbReference>
<proteinExistence type="predicted"/>
<dbReference type="SUPFAM" id="SSF46785">
    <property type="entry name" value="Winged helix' DNA-binding domain"/>
    <property type="match status" value="1"/>
</dbReference>
<dbReference type="STRING" id="525918.SAMN05660964_00473"/>
<accession>A0A1H3WLJ7</accession>
<gene>
    <name evidence="1" type="ORF">SAMN05660964_00473</name>
</gene>
<sequence length="118" mass="13401">MNTVLNVGIMPREQFQQRVLAIAAGRYAPQPGEPKIWFSSMKSLSEVLSDNNMRLLKMIEENQPETLKDLATLSGRQTSNLSRTLKTMERYGIVELCKQNRSVRPVVKATAFNIQYAI</sequence>
<evidence type="ECO:0000313" key="1">
    <source>
        <dbReference type="EMBL" id="SDZ87212.1"/>
    </source>
</evidence>
<dbReference type="RefSeq" id="WP_093065001.1">
    <property type="nucleotide sequence ID" value="NZ_FNQP01000002.1"/>
</dbReference>